<dbReference type="AlphaFoldDB" id="A0A0F9NJA6"/>
<organism evidence="1">
    <name type="scientific">marine sediment metagenome</name>
    <dbReference type="NCBI Taxonomy" id="412755"/>
    <lineage>
        <taxon>unclassified sequences</taxon>
        <taxon>metagenomes</taxon>
        <taxon>ecological metagenomes</taxon>
    </lineage>
</organism>
<comment type="caution">
    <text evidence="1">The sequence shown here is derived from an EMBL/GenBank/DDBJ whole genome shotgun (WGS) entry which is preliminary data.</text>
</comment>
<gene>
    <name evidence="1" type="ORF">LCGC14_0960570</name>
</gene>
<protein>
    <submittedName>
        <fullName evidence="1">Uncharacterized protein</fullName>
    </submittedName>
</protein>
<dbReference type="EMBL" id="LAZR01003473">
    <property type="protein sequence ID" value="KKN17949.1"/>
    <property type="molecule type" value="Genomic_DNA"/>
</dbReference>
<proteinExistence type="predicted"/>
<accession>A0A0F9NJA6</accession>
<reference evidence="1" key="1">
    <citation type="journal article" date="2015" name="Nature">
        <title>Complex archaea that bridge the gap between prokaryotes and eukaryotes.</title>
        <authorList>
            <person name="Spang A."/>
            <person name="Saw J.H."/>
            <person name="Jorgensen S.L."/>
            <person name="Zaremba-Niedzwiedzka K."/>
            <person name="Martijn J."/>
            <person name="Lind A.E."/>
            <person name="van Eijk R."/>
            <person name="Schleper C."/>
            <person name="Guy L."/>
            <person name="Ettema T.J."/>
        </authorList>
    </citation>
    <scope>NUCLEOTIDE SEQUENCE</scope>
</reference>
<name>A0A0F9NJA6_9ZZZZ</name>
<evidence type="ECO:0000313" key="1">
    <source>
        <dbReference type="EMBL" id="KKN17949.1"/>
    </source>
</evidence>
<sequence length="83" mass="9726">MTWEKTYKYLPQYEYVSTNQHGDRYRQIADKQISCAKLSANAESANDMRHLILLSHHLNVPVHYVFTIDPQIAYIEVMAREAV</sequence>